<evidence type="ECO:0000313" key="2">
    <source>
        <dbReference type="EMBL" id="MCA6074260.1"/>
    </source>
</evidence>
<dbReference type="EMBL" id="JAIXNE010000001">
    <property type="protein sequence ID" value="MCA6074260.1"/>
    <property type="molecule type" value="Genomic_DNA"/>
</dbReference>
<accession>A0A9X1HNH6</accession>
<name>A0A9X1HNH6_9BACT</name>
<organism evidence="2 3">
    <name type="scientific">Fulvivirga sedimenti</name>
    <dbReference type="NCBI Taxonomy" id="2879465"/>
    <lineage>
        <taxon>Bacteria</taxon>
        <taxon>Pseudomonadati</taxon>
        <taxon>Bacteroidota</taxon>
        <taxon>Cytophagia</taxon>
        <taxon>Cytophagales</taxon>
        <taxon>Fulvivirgaceae</taxon>
        <taxon>Fulvivirga</taxon>
    </lineage>
</organism>
<dbReference type="RefSeq" id="WP_225697356.1">
    <property type="nucleotide sequence ID" value="NZ_JAIXNE010000001.1"/>
</dbReference>
<keyword evidence="3" id="KW-1185">Reference proteome</keyword>
<reference evidence="2" key="1">
    <citation type="submission" date="2021-09" db="EMBL/GenBank/DDBJ databases">
        <title>Fulvivirga sp. isolated from coastal sediment.</title>
        <authorList>
            <person name="Yu H."/>
        </authorList>
    </citation>
    <scope>NUCLEOTIDE SEQUENCE</scope>
    <source>
        <strain evidence="2">1062</strain>
    </source>
</reference>
<keyword evidence="1" id="KW-1133">Transmembrane helix</keyword>
<proteinExistence type="predicted"/>
<dbReference type="Proteomes" id="UP001139409">
    <property type="component" value="Unassembled WGS sequence"/>
</dbReference>
<dbReference type="PROSITE" id="PS51257">
    <property type="entry name" value="PROKAR_LIPOPROTEIN"/>
    <property type="match status" value="1"/>
</dbReference>
<sequence length="375" mass="43434">MKINRLLIPAIIALFILSGCDHRAELISVVHEDGSIDKSIILTEVDSSHINENYFGISPKTGWAVEVKRVESLDDDENEEPLQDLRDSVQTEKKTDMQIIFTKSFPSVESMNAELNQPVDTLFQVEAKFEKRFRWFYTYLDYSETYRAADRFRVVKQADFFTKEEYEFIQRLPARGKKVSAADSLYAEALNKKIFDEYSMEGIIEEHFQFMRESIVKYNLGDDAVKKLEDSRPGIVEILTESDDEQGDDLVPTDDDLYLLELVDSLVVPLPRPQMDADYIKFNDEFEKRLNFMSWVSDGTFTQRIEMPWELVENNADSVDGNRLTWEPPLMRFLLTDYTMQATSRKMNLWAVIVSGLIVILTLILYVRSGKKTNG</sequence>
<keyword evidence="1" id="KW-0812">Transmembrane</keyword>
<dbReference type="AlphaFoldDB" id="A0A9X1HNH6"/>
<keyword evidence="1" id="KW-0472">Membrane</keyword>
<evidence type="ECO:0000313" key="3">
    <source>
        <dbReference type="Proteomes" id="UP001139409"/>
    </source>
</evidence>
<evidence type="ECO:0000256" key="1">
    <source>
        <dbReference type="SAM" id="Phobius"/>
    </source>
</evidence>
<comment type="caution">
    <text evidence="2">The sequence shown here is derived from an EMBL/GenBank/DDBJ whole genome shotgun (WGS) entry which is preliminary data.</text>
</comment>
<gene>
    <name evidence="2" type="ORF">LDX50_05235</name>
</gene>
<protein>
    <submittedName>
        <fullName evidence="2">Uncharacterized protein</fullName>
    </submittedName>
</protein>
<feature type="transmembrane region" description="Helical" evidence="1">
    <location>
        <begin position="349"/>
        <end position="367"/>
    </location>
</feature>